<name>A0A847VE07_9BACT</name>
<sequence length="168" mass="19324">MSDVGDYLQQFFENVGDSLNLEREKREIAEIYKNDLINPLRNQGKGVDISLEDVSNIVQDSAEEKIRSLGLIQSKFHIFEDCKDWRDVNRKIRGFTTKAYKETFMIQTFASGVVLVVFDNVTPVFRYIIGPSLIKAGYKNSDVLPKLVKRKVIDDYVQVDWEKGIPSI</sequence>
<dbReference type="AlphaFoldDB" id="A0A847VE07"/>
<organism evidence="1 2">
    <name type="scientific">Candidatus Dojkabacteria bacterium</name>
    <dbReference type="NCBI Taxonomy" id="2099670"/>
    <lineage>
        <taxon>Bacteria</taxon>
        <taxon>Candidatus Dojkabacteria</taxon>
    </lineage>
</organism>
<proteinExistence type="predicted"/>
<evidence type="ECO:0000313" key="2">
    <source>
        <dbReference type="Proteomes" id="UP000564033"/>
    </source>
</evidence>
<protein>
    <submittedName>
        <fullName evidence="1">Uncharacterized protein</fullName>
    </submittedName>
</protein>
<dbReference type="Proteomes" id="UP000564033">
    <property type="component" value="Unassembled WGS sequence"/>
</dbReference>
<dbReference type="EMBL" id="JAAZIL010000073">
    <property type="protein sequence ID" value="NLZ24662.1"/>
    <property type="molecule type" value="Genomic_DNA"/>
</dbReference>
<comment type="caution">
    <text evidence="1">The sequence shown here is derived from an EMBL/GenBank/DDBJ whole genome shotgun (WGS) entry which is preliminary data.</text>
</comment>
<reference evidence="1 2" key="1">
    <citation type="journal article" date="2020" name="Biotechnol. Biofuels">
        <title>New insights from the biogas microbiome by comprehensive genome-resolved metagenomics of nearly 1600 species originating from multiple anaerobic digesters.</title>
        <authorList>
            <person name="Campanaro S."/>
            <person name="Treu L."/>
            <person name="Rodriguez-R L.M."/>
            <person name="Kovalovszki A."/>
            <person name="Ziels R.M."/>
            <person name="Maus I."/>
            <person name="Zhu X."/>
            <person name="Kougias P.G."/>
            <person name="Basile A."/>
            <person name="Luo G."/>
            <person name="Schluter A."/>
            <person name="Konstantinidis K.T."/>
            <person name="Angelidaki I."/>
        </authorList>
    </citation>
    <scope>NUCLEOTIDE SEQUENCE [LARGE SCALE GENOMIC DNA]</scope>
    <source>
        <strain evidence="1">AS19jrsBPTG_9</strain>
    </source>
</reference>
<gene>
    <name evidence="1" type="ORF">GX888_02900</name>
</gene>
<accession>A0A847VE07</accession>
<evidence type="ECO:0000313" key="1">
    <source>
        <dbReference type="EMBL" id="NLZ24662.1"/>
    </source>
</evidence>